<keyword evidence="3" id="KW-1185">Reference proteome</keyword>
<feature type="coiled-coil region" evidence="1">
    <location>
        <begin position="36"/>
        <end position="70"/>
    </location>
</feature>
<comment type="caution">
    <text evidence="2">The sequence shown here is derived from an EMBL/GenBank/DDBJ whole genome shotgun (WGS) entry which is preliminary data.</text>
</comment>
<gene>
    <name evidence="2" type="ORF">Ctob_002994</name>
</gene>
<proteinExistence type="predicted"/>
<evidence type="ECO:0000313" key="3">
    <source>
        <dbReference type="Proteomes" id="UP000037460"/>
    </source>
</evidence>
<sequence length="209" mass="24084">MPAFTAPLQSLASKLVKSRHSLHATNLQCEGGRTECDKARQQVEANDAEIAALEEEERKLKLRYVESKLAYEKMHALKYARQQELKAVRQQKVSVGKEAESIGCTYDAQRCEWTKAHEEHVRVEQQAYALSEKLEAVEKDKDLQRRRAQQHRDELTRFACCRLVRRPRHLPLYPQLLTARVGALLVRFAKMHEQLKRELGIIQASAQAV</sequence>
<organism evidence="2 3">
    <name type="scientific">Chrysochromulina tobinii</name>
    <dbReference type="NCBI Taxonomy" id="1460289"/>
    <lineage>
        <taxon>Eukaryota</taxon>
        <taxon>Haptista</taxon>
        <taxon>Haptophyta</taxon>
        <taxon>Prymnesiophyceae</taxon>
        <taxon>Prymnesiales</taxon>
        <taxon>Chrysochromulinaceae</taxon>
        <taxon>Chrysochromulina</taxon>
    </lineage>
</organism>
<dbReference type="EMBL" id="JWZX01003219">
    <property type="protein sequence ID" value="KOO23110.1"/>
    <property type="molecule type" value="Genomic_DNA"/>
</dbReference>
<reference evidence="3" key="1">
    <citation type="journal article" date="2015" name="PLoS Genet.">
        <title>Genome Sequence and Transcriptome Analyses of Chrysochromulina tobin: Metabolic Tools for Enhanced Algal Fitness in the Prominent Order Prymnesiales (Haptophyceae).</title>
        <authorList>
            <person name="Hovde B.T."/>
            <person name="Deodato C.R."/>
            <person name="Hunsperger H.M."/>
            <person name="Ryken S.A."/>
            <person name="Yost W."/>
            <person name="Jha R.K."/>
            <person name="Patterson J."/>
            <person name="Monnat R.J. Jr."/>
            <person name="Barlow S.B."/>
            <person name="Starkenburg S.R."/>
            <person name="Cattolico R.A."/>
        </authorList>
    </citation>
    <scope>NUCLEOTIDE SEQUENCE</scope>
    <source>
        <strain evidence="3">CCMP291</strain>
    </source>
</reference>
<accession>A0A0M0J9E4</accession>
<evidence type="ECO:0000256" key="1">
    <source>
        <dbReference type="SAM" id="Coils"/>
    </source>
</evidence>
<name>A0A0M0J9E4_9EUKA</name>
<dbReference type="Proteomes" id="UP000037460">
    <property type="component" value="Unassembled WGS sequence"/>
</dbReference>
<keyword evidence="1" id="KW-0175">Coiled coil</keyword>
<evidence type="ECO:0000313" key="2">
    <source>
        <dbReference type="EMBL" id="KOO23110.1"/>
    </source>
</evidence>
<protein>
    <submittedName>
        <fullName evidence="2">Uncharacterized protein</fullName>
    </submittedName>
</protein>
<dbReference type="AlphaFoldDB" id="A0A0M0J9E4"/>